<evidence type="ECO:0000256" key="4">
    <source>
        <dbReference type="ARBA" id="ARBA00023136"/>
    </source>
</evidence>
<evidence type="ECO:0000256" key="6">
    <source>
        <dbReference type="SAM" id="Phobius"/>
    </source>
</evidence>
<feature type="domain" description="Peptidase S54 rhomboid" evidence="7">
    <location>
        <begin position="81"/>
        <end position="215"/>
    </location>
</feature>
<feature type="region of interest" description="Disordered" evidence="5">
    <location>
        <begin position="1"/>
        <end position="28"/>
    </location>
</feature>
<keyword evidence="4 6" id="KW-0472">Membrane</keyword>
<dbReference type="SUPFAM" id="SSF144091">
    <property type="entry name" value="Rhomboid-like"/>
    <property type="match status" value="1"/>
</dbReference>
<evidence type="ECO:0000313" key="9">
    <source>
        <dbReference type="Proteomes" id="UP000255467"/>
    </source>
</evidence>
<dbReference type="InterPro" id="IPR035952">
    <property type="entry name" value="Rhomboid-like_sf"/>
</dbReference>
<evidence type="ECO:0000256" key="2">
    <source>
        <dbReference type="ARBA" id="ARBA00022692"/>
    </source>
</evidence>
<comment type="subcellular location">
    <subcellularLocation>
        <location evidence="1">Membrane</location>
        <topology evidence="1">Multi-pass membrane protein</topology>
    </subcellularLocation>
</comment>
<name>A0A378YLN8_9NOCA</name>
<keyword evidence="9" id="KW-1185">Reference proteome</keyword>
<dbReference type="GO" id="GO:0016020">
    <property type="term" value="C:membrane"/>
    <property type="evidence" value="ECO:0007669"/>
    <property type="project" value="UniProtKB-SubCell"/>
</dbReference>
<dbReference type="Gene3D" id="1.20.1540.10">
    <property type="entry name" value="Rhomboid-like"/>
    <property type="match status" value="1"/>
</dbReference>
<organism evidence="8 9">
    <name type="scientific">Nocardia otitidiscaviarum</name>
    <dbReference type="NCBI Taxonomy" id="1823"/>
    <lineage>
        <taxon>Bacteria</taxon>
        <taxon>Bacillati</taxon>
        <taxon>Actinomycetota</taxon>
        <taxon>Actinomycetes</taxon>
        <taxon>Mycobacteriales</taxon>
        <taxon>Nocardiaceae</taxon>
        <taxon>Nocardia</taxon>
    </lineage>
</organism>
<accession>A0A378YLN8</accession>
<evidence type="ECO:0000256" key="3">
    <source>
        <dbReference type="ARBA" id="ARBA00022989"/>
    </source>
</evidence>
<dbReference type="Proteomes" id="UP000255467">
    <property type="component" value="Unassembled WGS sequence"/>
</dbReference>
<reference evidence="8 9" key="1">
    <citation type="submission" date="2018-06" db="EMBL/GenBank/DDBJ databases">
        <authorList>
            <consortium name="Pathogen Informatics"/>
            <person name="Doyle S."/>
        </authorList>
    </citation>
    <scope>NUCLEOTIDE SEQUENCE [LARGE SCALE GENOMIC DNA]</scope>
    <source>
        <strain evidence="8 9">NCTC1934</strain>
    </source>
</reference>
<evidence type="ECO:0000256" key="1">
    <source>
        <dbReference type="ARBA" id="ARBA00004141"/>
    </source>
</evidence>
<feature type="transmembrane region" description="Helical" evidence="6">
    <location>
        <begin position="143"/>
        <end position="159"/>
    </location>
</feature>
<dbReference type="GO" id="GO:0004252">
    <property type="term" value="F:serine-type endopeptidase activity"/>
    <property type="evidence" value="ECO:0007669"/>
    <property type="project" value="InterPro"/>
</dbReference>
<evidence type="ECO:0000256" key="5">
    <source>
        <dbReference type="SAM" id="MobiDB-lite"/>
    </source>
</evidence>
<feature type="transmembrane region" description="Helical" evidence="6">
    <location>
        <begin position="171"/>
        <end position="189"/>
    </location>
</feature>
<sequence>MSGGAGMGASFDPDRIGRLRGQLTNPETSTRGSAALKLLWQRAIAIILAFTALLYGVEGVDSVTGHNLDYEGVRPRTDEGLVGILFAPVLHANWEHLFGNTVPVLVLGLLTLLSGIGRGLAATAIIWVIGGFGTWLTGDVNSVHIGASVLVFGWLTYLISRGFFARNATQIVIGLVVGLLYGSILVGVLPGQDGISWQGHLFGAMGGLVAGWVLSGDARRHRRGANAGRLASSG</sequence>
<feature type="transmembrane region" description="Helical" evidence="6">
    <location>
        <begin position="195"/>
        <end position="214"/>
    </location>
</feature>
<dbReference type="AlphaFoldDB" id="A0A378YLN8"/>
<keyword evidence="3 6" id="KW-1133">Transmembrane helix</keyword>
<dbReference type="EMBL" id="UGRY01000002">
    <property type="protein sequence ID" value="SUA77417.1"/>
    <property type="molecule type" value="Genomic_DNA"/>
</dbReference>
<gene>
    <name evidence="8" type="ORF">NCTC1934_03012</name>
</gene>
<evidence type="ECO:0000259" key="7">
    <source>
        <dbReference type="Pfam" id="PF01694"/>
    </source>
</evidence>
<keyword evidence="2 6" id="KW-0812">Transmembrane</keyword>
<feature type="transmembrane region" description="Helical" evidence="6">
    <location>
        <begin position="39"/>
        <end position="57"/>
    </location>
</feature>
<dbReference type="InterPro" id="IPR022764">
    <property type="entry name" value="Peptidase_S54_rhomboid_dom"/>
</dbReference>
<evidence type="ECO:0000313" key="8">
    <source>
        <dbReference type="EMBL" id="SUA77417.1"/>
    </source>
</evidence>
<dbReference type="STRING" id="1406858.GCA_000710895_04829"/>
<protein>
    <submittedName>
        <fullName evidence="8">Rhomboid family</fullName>
    </submittedName>
</protein>
<proteinExistence type="predicted"/>
<dbReference type="Pfam" id="PF01694">
    <property type="entry name" value="Rhomboid"/>
    <property type="match status" value="1"/>
</dbReference>